<keyword evidence="1" id="KW-0378">Hydrolase</keyword>
<dbReference type="SUPFAM" id="SSF56601">
    <property type="entry name" value="beta-lactamase/transpeptidase-like"/>
    <property type="match status" value="1"/>
</dbReference>
<dbReference type="Gene3D" id="3.40.710.10">
    <property type="entry name" value="DD-peptidase/beta-lactamase superfamily"/>
    <property type="match status" value="1"/>
</dbReference>
<dbReference type="Pfam" id="PF00144">
    <property type="entry name" value="Beta-lactamase"/>
    <property type="match status" value="1"/>
</dbReference>
<dbReference type="GO" id="GO:0016787">
    <property type="term" value="F:hydrolase activity"/>
    <property type="evidence" value="ECO:0007669"/>
    <property type="project" value="UniProtKB-KW"/>
</dbReference>
<reference evidence="1" key="1">
    <citation type="submission" date="2015-05" db="EMBL/GenBank/DDBJ databases">
        <title>The complete genome of Altererythrobacter atlanticus strain 26DY36.</title>
        <authorList>
            <person name="Wu Y.-H."/>
            <person name="Cheng H."/>
            <person name="Wu X.-W."/>
        </authorList>
    </citation>
    <scope>NUCLEOTIDE SEQUENCE [LARGE SCALE GENOMIC DNA]</scope>
    <source>
        <strain evidence="1">26DY36</strain>
    </source>
</reference>
<accession>A0A0F7KQY9</accession>
<dbReference type="STRING" id="1267766.WYH_00457"/>
<dbReference type="KEGG" id="aay:WYH_00457"/>
<dbReference type="InterPro" id="IPR050789">
    <property type="entry name" value="Diverse_Enzym_Activities"/>
</dbReference>
<protein>
    <submittedName>
        <fullName evidence="1">Esterase EstB</fullName>
        <ecNumber evidence="1">3.1.1.-</ecNumber>
    </submittedName>
</protein>
<proteinExistence type="predicted"/>
<organism evidence="1 2">
    <name type="scientific">Croceibacterium atlanticum</name>
    <dbReference type="NCBI Taxonomy" id="1267766"/>
    <lineage>
        <taxon>Bacteria</taxon>
        <taxon>Pseudomonadati</taxon>
        <taxon>Pseudomonadota</taxon>
        <taxon>Alphaproteobacteria</taxon>
        <taxon>Sphingomonadales</taxon>
        <taxon>Erythrobacteraceae</taxon>
        <taxon>Croceibacterium</taxon>
    </lineage>
</organism>
<dbReference type="InterPro" id="IPR001466">
    <property type="entry name" value="Beta-lactam-related"/>
</dbReference>
<dbReference type="EMBL" id="CP011452">
    <property type="protein sequence ID" value="AKH41516.1"/>
    <property type="molecule type" value="Genomic_DNA"/>
</dbReference>
<dbReference type="InterPro" id="IPR012338">
    <property type="entry name" value="Beta-lactam/transpept-like"/>
</dbReference>
<keyword evidence="2" id="KW-1185">Reference proteome</keyword>
<evidence type="ECO:0000313" key="2">
    <source>
        <dbReference type="Proteomes" id="UP000034392"/>
    </source>
</evidence>
<name>A0A0F7KQY9_9SPHN</name>
<dbReference type="Proteomes" id="UP000034392">
    <property type="component" value="Chromosome"/>
</dbReference>
<dbReference type="EC" id="3.1.1.-" evidence="1"/>
<evidence type="ECO:0000313" key="1">
    <source>
        <dbReference type="EMBL" id="AKH41516.1"/>
    </source>
</evidence>
<dbReference type="PANTHER" id="PTHR43283">
    <property type="entry name" value="BETA-LACTAMASE-RELATED"/>
    <property type="match status" value="1"/>
</dbReference>
<dbReference type="PANTHER" id="PTHR43283:SF3">
    <property type="entry name" value="BETA-LACTAMASE FAMILY PROTEIN (AFU_ORTHOLOGUE AFUA_5G07500)"/>
    <property type="match status" value="1"/>
</dbReference>
<sequence length="426" mass="46575">MRRSVKLLPFTAACCLLCAGVAPVSARDLPRIEPVQAGISAERLDLLDKAIARTAAERNIPGGVVLIARKGGVAHLSSFGLADRATQRPMRPDDIFRIYSMTKPVVSVALLTLYEEGKFQLNDPLELYIPEFSNLKVFAGVDEDGNMILEEPKRKPTIHDAFRHTLGIGAGGGPAPVAQLYTDRKIWVNAMTSLSQQMQLLGEVPLLYHPGEQWLYGYGHDVQAYLVEYFSGMPVDEYLEKRIFTPLQMVDTAYGVPAEKRGRVAALHDVPEGPPPFPPVDMRPSTYERFAEHPFGTLGLWSTAMDYARFAQMLLNRGELEGVRILGKKTVELMTANNLPPAIGNLGEAQGTPGTGYGLGVSVQLDVAADGNLSSPGAFGWSGAATTHFIVDPAEEMVAILMTQKAPYDERMLREFQTLAYQAIAE</sequence>
<dbReference type="OrthoDB" id="9808046at2"/>
<dbReference type="RefSeq" id="WP_082347756.1">
    <property type="nucleotide sequence ID" value="NZ_CP011452.2"/>
</dbReference>
<gene>
    <name evidence="1" type="primary">estB_2</name>
    <name evidence="1" type="ORF">WYH_00457</name>
</gene>
<dbReference type="PATRIC" id="fig|1267766.3.peg.461"/>
<dbReference type="AlphaFoldDB" id="A0A0F7KQY9"/>